<evidence type="ECO:0000256" key="7">
    <source>
        <dbReference type="ARBA" id="ARBA00022679"/>
    </source>
</evidence>
<keyword evidence="14" id="KW-1185">Reference proteome</keyword>
<comment type="caution">
    <text evidence="13">The sequence shown here is derived from an EMBL/GenBank/DDBJ whole genome shotgun (WGS) entry which is preliminary data.</text>
</comment>
<dbReference type="RefSeq" id="WP_057907069.1">
    <property type="nucleotide sequence ID" value="NZ_AYYZ01000029.1"/>
</dbReference>
<dbReference type="SUPFAM" id="SSF51717">
    <property type="entry name" value="Dihydropteroate synthetase-like"/>
    <property type="match status" value="1"/>
</dbReference>
<dbReference type="PANTHER" id="PTHR20941">
    <property type="entry name" value="FOLATE SYNTHESIS PROTEINS"/>
    <property type="match status" value="1"/>
</dbReference>
<evidence type="ECO:0000256" key="10">
    <source>
        <dbReference type="ARBA" id="ARBA00022909"/>
    </source>
</evidence>
<feature type="domain" description="Pterin-binding" evidence="12">
    <location>
        <begin position="88"/>
        <end position="335"/>
    </location>
</feature>
<keyword evidence="9" id="KW-0460">Magnesium</keyword>
<evidence type="ECO:0000313" key="14">
    <source>
        <dbReference type="Proteomes" id="UP000051291"/>
    </source>
</evidence>
<dbReference type="InterPro" id="IPR000489">
    <property type="entry name" value="Pterin-binding_dom"/>
</dbReference>
<dbReference type="EC" id="2.5.1.15" evidence="5"/>
<evidence type="ECO:0000256" key="4">
    <source>
        <dbReference type="ARBA" id="ARBA00009503"/>
    </source>
</evidence>
<comment type="similarity">
    <text evidence="4">Belongs to the DHPS family.</text>
</comment>
<dbReference type="Proteomes" id="UP000051291">
    <property type="component" value="Unassembled WGS sequence"/>
</dbReference>
<comment type="cofactor">
    <cofactor evidence="2">
        <name>Mg(2+)</name>
        <dbReference type="ChEBI" id="CHEBI:18420"/>
    </cofactor>
</comment>
<keyword evidence="8" id="KW-0479">Metal-binding</keyword>
<comment type="pathway">
    <text evidence="3">Cofactor biosynthesis; tetrahydrofolate biosynthesis; 7,8-dihydrofolate from 2-amino-4-hydroxy-6-hydroxymethyl-7,8-dihydropteridine diphosphate and 4-aminobenzoate: step 1/2.</text>
</comment>
<dbReference type="STRING" id="1423820.FC64_GL001252"/>
<keyword evidence="7" id="KW-0808">Transferase</keyword>
<evidence type="ECO:0000256" key="11">
    <source>
        <dbReference type="ARBA" id="ARBA00030193"/>
    </source>
</evidence>
<dbReference type="Pfam" id="PF00809">
    <property type="entry name" value="Pterin_bind"/>
    <property type="match status" value="1"/>
</dbReference>
<dbReference type="InterPro" id="IPR011005">
    <property type="entry name" value="Dihydropteroate_synth-like_sf"/>
</dbReference>
<dbReference type="GO" id="GO:0005829">
    <property type="term" value="C:cytosol"/>
    <property type="evidence" value="ECO:0007669"/>
    <property type="project" value="TreeGrafter"/>
</dbReference>
<dbReference type="AlphaFoldDB" id="A0A0R1ZBC7"/>
<sequence length="341" mass="38351">MKINKISGNYANDIVLTWELGDFSAQQLDFISNHSKNLFKDGSKQMCVLNIFQLEKIAQEIPAFATTFNNERIIWSGKNFNFDLTTSPIIYAIFNLSPESFFTHESDDVNTVLKSVEESLANGAKVIELGGKSTKPNYDSSAITPEVEWNRVKKFLVPIKKNFPDSIVAVDTYNLEVMKRSLDYGADILNDITGFQEEAKIQLLKTQHPAVLPMFNDREVKYRDPIKSMVSFFDKLVSKMESIGIPRESILLDPGIGYSHNSSSKEDVAKLASYKELSQLGCPLLTAISRKSFMGKQFPNAGSLEMTLLSELRTIQNGSRVLRVHDIKETKDLINFVGLTI</sequence>
<dbReference type="NCBIfam" id="TIGR01496">
    <property type="entry name" value="DHPS"/>
    <property type="match status" value="1"/>
</dbReference>
<dbReference type="GO" id="GO:0046654">
    <property type="term" value="P:tetrahydrofolate biosynthetic process"/>
    <property type="evidence" value="ECO:0007669"/>
    <property type="project" value="UniProtKB-UniPathway"/>
</dbReference>
<dbReference type="UniPathway" id="UPA00077">
    <property type="reaction ID" value="UER00156"/>
</dbReference>
<dbReference type="InterPro" id="IPR006390">
    <property type="entry name" value="DHP_synth_dom"/>
</dbReference>
<dbReference type="InterPro" id="IPR045031">
    <property type="entry name" value="DHP_synth-like"/>
</dbReference>
<organism evidence="13 14">
    <name type="scientific">Ligilactobacillus araffinosus DSM 20653</name>
    <dbReference type="NCBI Taxonomy" id="1423820"/>
    <lineage>
        <taxon>Bacteria</taxon>
        <taxon>Bacillati</taxon>
        <taxon>Bacillota</taxon>
        <taxon>Bacilli</taxon>
        <taxon>Lactobacillales</taxon>
        <taxon>Lactobacillaceae</taxon>
        <taxon>Ligilactobacillus</taxon>
    </lineage>
</organism>
<gene>
    <name evidence="13" type="ORF">FC64_GL001252</name>
</gene>
<name>A0A0R1ZBC7_9LACO</name>
<dbReference type="PATRIC" id="fig|1423820.4.peg.1278"/>
<dbReference type="GO" id="GO:0046656">
    <property type="term" value="P:folic acid biosynthetic process"/>
    <property type="evidence" value="ECO:0007669"/>
    <property type="project" value="UniProtKB-KW"/>
</dbReference>
<evidence type="ECO:0000256" key="1">
    <source>
        <dbReference type="ARBA" id="ARBA00000012"/>
    </source>
</evidence>
<evidence type="ECO:0000256" key="8">
    <source>
        <dbReference type="ARBA" id="ARBA00022723"/>
    </source>
</evidence>
<keyword evidence="10" id="KW-0289">Folate biosynthesis</keyword>
<evidence type="ECO:0000313" key="13">
    <source>
        <dbReference type="EMBL" id="KRM52055.1"/>
    </source>
</evidence>
<evidence type="ECO:0000256" key="6">
    <source>
        <dbReference type="ARBA" id="ARBA00016919"/>
    </source>
</evidence>
<evidence type="ECO:0000256" key="9">
    <source>
        <dbReference type="ARBA" id="ARBA00022842"/>
    </source>
</evidence>
<dbReference type="PROSITE" id="PS50972">
    <property type="entry name" value="PTERIN_BINDING"/>
    <property type="match status" value="1"/>
</dbReference>
<accession>A0A0R1ZBC7</accession>
<evidence type="ECO:0000256" key="3">
    <source>
        <dbReference type="ARBA" id="ARBA00004763"/>
    </source>
</evidence>
<evidence type="ECO:0000256" key="5">
    <source>
        <dbReference type="ARBA" id="ARBA00012458"/>
    </source>
</evidence>
<evidence type="ECO:0000259" key="12">
    <source>
        <dbReference type="PROSITE" id="PS50972"/>
    </source>
</evidence>
<comment type="catalytic activity">
    <reaction evidence="1">
        <text>(7,8-dihydropterin-6-yl)methyl diphosphate + 4-aminobenzoate = 7,8-dihydropteroate + diphosphate</text>
        <dbReference type="Rhea" id="RHEA:19949"/>
        <dbReference type="ChEBI" id="CHEBI:17836"/>
        <dbReference type="ChEBI" id="CHEBI:17839"/>
        <dbReference type="ChEBI" id="CHEBI:33019"/>
        <dbReference type="ChEBI" id="CHEBI:72950"/>
        <dbReference type="EC" id="2.5.1.15"/>
    </reaction>
</comment>
<dbReference type="GO" id="GO:0004156">
    <property type="term" value="F:dihydropteroate synthase activity"/>
    <property type="evidence" value="ECO:0007669"/>
    <property type="project" value="UniProtKB-EC"/>
</dbReference>
<dbReference type="Gene3D" id="3.20.20.20">
    <property type="entry name" value="Dihydropteroate synthase-like"/>
    <property type="match status" value="1"/>
</dbReference>
<evidence type="ECO:0000256" key="2">
    <source>
        <dbReference type="ARBA" id="ARBA00001946"/>
    </source>
</evidence>
<dbReference type="PANTHER" id="PTHR20941:SF1">
    <property type="entry name" value="FOLIC ACID SYNTHESIS PROTEIN FOL1"/>
    <property type="match status" value="1"/>
</dbReference>
<protein>
    <recommendedName>
        <fullName evidence="6">Dihydropteroate synthase</fullName>
        <ecNumber evidence="5">2.5.1.15</ecNumber>
    </recommendedName>
    <alternativeName>
        <fullName evidence="11">Dihydropteroate pyrophosphorylase</fullName>
    </alternativeName>
</protein>
<dbReference type="EMBL" id="AYYZ01000029">
    <property type="protein sequence ID" value="KRM52055.1"/>
    <property type="molecule type" value="Genomic_DNA"/>
</dbReference>
<proteinExistence type="inferred from homology"/>
<reference evidence="13 14" key="1">
    <citation type="journal article" date="2015" name="Genome Announc.">
        <title>Expanding the biotechnology potential of lactobacilli through comparative genomics of 213 strains and associated genera.</title>
        <authorList>
            <person name="Sun Z."/>
            <person name="Harris H.M."/>
            <person name="McCann A."/>
            <person name="Guo C."/>
            <person name="Argimon S."/>
            <person name="Zhang W."/>
            <person name="Yang X."/>
            <person name="Jeffery I.B."/>
            <person name="Cooney J.C."/>
            <person name="Kagawa T.F."/>
            <person name="Liu W."/>
            <person name="Song Y."/>
            <person name="Salvetti E."/>
            <person name="Wrobel A."/>
            <person name="Rasinkangas P."/>
            <person name="Parkhill J."/>
            <person name="Rea M.C."/>
            <person name="O'Sullivan O."/>
            <person name="Ritari J."/>
            <person name="Douillard F.P."/>
            <person name="Paul Ross R."/>
            <person name="Yang R."/>
            <person name="Briner A.E."/>
            <person name="Felis G.E."/>
            <person name="de Vos W.M."/>
            <person name="Barrangou R."/>
            <person name="Klaenhammer T.R."/>
            <person name="Caufield P.W."/>
            <person name="Cui Y."/>
            <person name="Zhang H."/>
            <person name="O'Toole P.W."/>
        </authorList>
    </citation>
    <scope>NUCLEOTIDE SEQUENCE [LARGE SCALE GENOMIC DNA]</scope>
    <source>
        <strain evidence="13 14">DSM 20653</strain>
    </source>
</reference>
<dbReference type="GO" id="GO:0046872">
    <property type="term" value="F:metal ion binding"/>
    <property type="evidence" value="ECO:0007669"/>
    <property type="project" value="UniProtKB-KW"/>
</dbReference>